<comment type="caution">
    <text evidence="4">The sequence shown here is derived from an EMBL/GenBank/DDBJ whole genome shotgun (WGS) entry which is preliminary data.</text>
</comment>
<keyword evidence="5" id="KW-1185">Reference proteome</keyword>
<evidence type="ECO:0000259" key="3">
    <source>
        <dbReference type="Pfam" id="PF25917"/>
    </source>
</evidence>
<dbReference type="Pfam" id="PF25917">
    <property type="entry name" value="BSH_RND"/>
    <property type="match status" value="1"/>
</dbReference>
<dbReference type="InterPro" id="IPR058625">
    <property type="entry name" value="MdtA-like_BSH"/>
</dbReference>
<evidence type="ECO:0000256" key="1">
    <source>
        <dbReference type="ARBA" id="ARBA00009477"/>
    </source>
</evidence>
<dbReference type="Gene3D" id="2.40.50.100">
    <property type="match status" value="1"/>
</dbReference>
<dbReference type="EMBL" id="JAUKTR010000003">
    <property type="protein sequence ID" value="MDO1559550.1"/>
    <property type="molecule type" value="Genomic_DNA"/>
</dbReference>
<dbReference type="InterPro" id="IPR006143">
    <property type="entry name" value="RND_pump_MFP"/>
</dbReference>
<feature type="domain" description="Multidrug resistance protein MdtA-like barrel-sandwich hybrid" evidence="3">
    <location>
        <begin position="56"/>
        <end position="195"/>
    </location>
</feature>
<keyword evidence="2" id="KW-0175">Coiled coil</keyword>
<dbReference type="PANTHER" id="PTHR30469:SF38">
    <property type="entry name" value="HLYD FAMILY SECRETION PROTEIN"/>
    <property type="match status" value="1"/>
</dbReference>
<comment type="similarity">
    <text evidence="1">Belongs to the membrane fusion protein (MFP) (TC 8.A.1) family.</text>
</comment>
<dbReference type="PANTHER" id="PTHR30469">
    <property type="entry name" value="MULTIDRUG RESISTANCE PROTEIN MDTA"/>
    <property type="match status" value="1"/>
</dbReference>
<gene>
    <name evidence="4" type="ORF">Q0812_08935</name>
</gene>
<evidence type="ECO:0000313" key="4">
    <source>
        <dbReference type="EMBL" id="MDO1559550.1"/>
    </source>
</evidence>
<evidence type="ECO:0000256" key="2">
    <source>
        <dbReference type="SAM" id="Coils"/>
    </source>
</evidence>
<dbReference type="Proteomes" id="UP001169063">
    <property type="component" value="Unassembled WGS sequence"/>
</dbReference>
<accession>A0ABT8SN40</accession>
<feature type="coiled-coil region" evidence="2">
    <location>
        <begin position="95"/>
        <end position="153"/>
    </location>
</feature>
<reference evidence="4" key="1">
    <citation type="submission" date="2023-07" db="EMBL/GenBank/DDBJ databases">
        <title>Brevundimonas soil sp. nov., isolated from the soil of chemical plant.</title>
        <authorList>
            <person name="Wu N."/>
        </authorList>
    </citation>
    <scope>NUCLEOTIDE SEQUENCE</scope>
    <source>
        <strain evidence="4">XZ-24</strain>
    </source>
</reference>
<dbReference type="Gene3D" id="2.40.30.170">
    <property type="match status" value="1"/>
</dbReference>
<organism evidence="4 5">
    <name type="scientific">Peiella sedimenti</name>
    <dbReference type="NCBI Taxonomy" id="3061083"/>
    <lineage>
        <taxon>Bacteria</taxon>
        <taxon>Pseudomonadati</taxon>
        <taxon>Pseudomonadota</taxon>
        <taxon>Alphaproteobacteria</taxon>
        <taxon>Caulobacterales</taxon>
        <taxon>Caulobacteraceae</taxon>
        <taxon>Peiella</taxon>
    </lineage>
</organism>
<dbReference type="Gene3D" id="2.40.420.20">
    <property type="match status" value="1"/>
</dbReference>
<dbReference type="SUPFAM" id="SSF111369">
    <property type="entry name" value="HlyD-like secretion proteins"/>
    <property type="match status" value="1"/>
</dbReference>
<evidence type="ECO:0000313" key="5">
    <source>
        <dbReference type="Proteomes" id="UP001169063"/>
    </source>
</evidence>
<dbReference type="Gene3D" id="1.10.287.470">
    <property type="entry name" value="Helix hairpin bin"/>
    <property type="match status" value="1"/>
</dbReference>
<proteinExistence type="inferred from homology"/>
<sequence length="331" mass="34226">MICLALGLAPLASCGSDEQAPAAAPAAAQAGRLVVTTETIPDAKSVSAVVASRDLAEARARISGVLVRLNVREGDQVRSGQVIGVVADERIGMQTAALDALVAAAESEVRRARAELARVQTLFDRGIYAQARLDQAQAAYEAAEGQARAARAQREASVELGAQGRILAPAAGRVLTADVPQGSMVTAGQSIATITAGPVVLRIEVPEAQGGELRVGQTVQVDGLPQPGTIRQVYPAARGGRVIADVSVAGLEGWSLGRRIDTRITLGEREAIVIPRSYVATRFGIDYVRTLGPGDVAVEAPVQLGPDLSDGRVEVLSGLAEGDVVLPAEAR</sequence>
<dbReference type="RefSeq" id="WP_302109979.1">
    <property type="nucleotide sequence ID" value="NZ_JAUKTR010000003.1"/>
</dbReference>
<protein>
    <submittedName>
        <fullName evidence="4">Efflux RND transporter periplasmic adaptor subunit</fullName>
    </submittedName>
</protein>
<name>A0ABT8SN40_9CAUL</name>
<dbReference type="NCBIfam" id="TIGR01730">
    <property type="entry name" value="RND_mfp"/>
    <property type="match status" value="1"/>
</dbReference>